<dbReference type="GO" id="GO:0055085">
    <property type="term" value="P:transmembrane transport"/>
    <property type="evidence" value="ECO:0007669"/>
    <property type="project" value="TreeGrafter"/>
</dbReference>
<keyword evidence="4" id="KW-1003">Cell membrane</keyword>
<organism evidence="9 10">
    <name type="scientific">Heliorestis acidaminivorans</name>
    <dbReference type="NCBI Taxonomy" id="553427"/>
    <lineage>
        <taxon>Bacteria</taxon>
        <taxon>Bacillati</taxon>
        <taxon>Bacillota</taxon>
        <taxon>Clostridia</taxon>
        <taxon>Eubacteriales</taxon>
        <taxon>Heliobacteriaceae</taxon>
        <taxon>Heliorestis</taxon>
    </lineage>
</organism>
<keyword evidence="10" id="KW-1185">Reference proteome</keyword>
<feature type="transmembrane region" description="Helical" evidence="8">
    <location>
        <begin position="223"/>
        <end position="240"/>
    </location>
</feature>
<dbReference type="OrthoDB" id="9793390at2"/>
<keyword evidence="3" id="KW-0813">Transport</keyword>
<reference evidence="9 10" key="1">
    <citation type="submission" date="2019-10" db="EMBL/GenBank/DDBJ databases">
        <title>Whole-genome sequence of the extremophile Heliorestis acidaminivorans DSM 24790.</title>
        <authorList>
            <person name="Kyndt J.A."/>
            <person name="Meyer T.E."/>
        </authorList>
    </citation>
    <scope>NUCLEOTIDE SEQUENCE [LARGE SCALE GENOMIC DNA]</scope>
    <source>
        <strain evidence="9 10">DSM 24790</strain>
    </source>
</reference>
<dbReference type="PANTHER" id="PTHR21716">
    <property type="entry name" value="TRANSMEMBRANE PROTEIN"/>
    <property type="match status" value="1"/>
</dbReference>
<keyword evidence="7 8" id="KW-0472">Membrane</keyword>
<gene>
    <name evidence="9" type="ORF">F9B85_12990</name>
</gene>
<accession>A0A6I0EW34</accession>
<feature type="transmembrane region" description="Helical" evidence="8">
    <location>
        <begin position="246"/>
        <end position="275"/>
    </location>
</feature>
<dbReference type="Proteomes" id="UP000468766">
    <property type="component" value="Unassembled WGS sequence"/>
</dbReference>
<name>A0A6I0EW34_9FIRM</name>
<comment type="caution">
    <text evidence="9">The sequence shown here is derived from an EMBL/GenBank/DDBJ whole genome shotgun (WGS) entry which is preliminary data.</text>
</comment>
<keyword evidence="5 8" id="KW-0812">Transmembrane</keyword>
<sequence>MHRAFSILGGVKTLTWMNSRGRLLLVILIISTLLILAYFIRAVLIPFFIAFVIAYLLHPAVYWLEHKGLSRSLSILGIFSLFFGILAALIAFAMPKIIEEMLHFSEQVPSYIQEVDILLARIQENMMRAGFPPGLQQVWGETLTEIEESLLRTVRNILDGIFDLLAHSLEIILIPVMSFYFLRDWDNIGQTLHRITPRKIRGDVQYLASETDRVLKAVIRGHLLIALIVGTLTAIGMWAIGMKYSLMIGVIAGVADLIPYFGPIIGTIPVVILGLLHSPQTALWAVLIMFIIQQIESNLISPKILGDSVGLHPLIIIFALLAGGHLFGLIGLLLAIPLAAVLKVIGRYILLKVLV</sequence>
<evidence type="ECO:0000313" key="9">
    <source>
        <dbReference type="EMBL" id="KAB2951278.1"/>
    </source>
</evidence>
<evidence type="ECO:0000256" key="1">
    <source>
        <dbReference type="ARBA" id="ARBA00004651"/>
    </source>
</evidence>
<dbReference type="PANTHER" id="PTHR21716:SF53">
    <property type="entry name" value="PERMEASE PERM-RELATED"/>
    <property type="match status" value="1"/>
</dbReference>
<dbReference type="GO" id="GO:0005886">
    <property type="term" value="C:plasma membrane"/>
    <property type="evidence" value="ECO:0007669"/>
    <property type="project" value="UniProtKB-SubCell"/>
</dbReference>
<feature type="transmembrane region" description="Helical" evidence="8">
    <location>
        <begin position="313"/>
        <end position="342"/>
    </location>
</feature>
<dbReference type="AlphaFoldDB" id="A0A6I0EW34"/>
<evidence type="ECO:0000256" key="6">
    <source>
        <dbReference type="ARBA" id="ARBA00022989"/>
    </source>
</evidence>
<evidence type="ECO:0000313" key="10">
    <source>
        <dbReference type="Proteomes" id="UP000468766"/>
    </source>
</evidence>
<evidence type="ECO:0000256" key="4">
    <source>
        <dbReference type="ARBA" id="ARBA00022475"/>
    </source>
</evidence>
<evidence type="ECO:0000256" key="5">
    <source>
        <dbReference type="ARBA" id="ARBA00022692"/>
    </source>
</evidence>
<evidence type="ECO:0000256" key="2">
    <source>
        <dbReference type="ARBA" id="ARBA00009773"/>
    </source>
</evidence>
<dbReference type="InterPro" id="IPR002549">
    <property type="entry name" value="AI-2E-like"/>
</dbReference>
<dbReference type="EMBL" id="WBXO01000013">
    <property type="protein sequence ID" value="KAB2951278.1"/>
    <property type="molecule type" value="Genomic_DNA"/>
</dbReference>
<evidence type="ECO:0000256" key="3">
    <source>
        <dbReference type="ARBA" id="ARBA00022448"/>
    </source>
</evidence>
<feature type="transmembrane region" description="Helical" evidence="8">
    <location>
        <begin position="76"/>
        <end position="94"/>
    </location>
</feature>
<evidence type="ECO:0000256" key="8">
    <source>
        <dbReference type="SAM" id="Phobius"/>
    </source>
</evidence>
<feature type="transmembrane region" description="Helical" evidence="8">
    <location>
        <begin position="282"/>
        <end position="301"/>
    </location>
</feature>
<feature type="transmembrane region" description="Helical" evidence="8">
    <location>
        <begin position="21"/>
        <end position="39"/>
    </location>
</feature>
<evidence type="ECO:0000256" key="7">
    <source>
        <dbReference type="ARBA" id="ARBA00023136"/>
    </source>
</evidence>
<feature type="transmembrane region" description="Helical" evidence="8">
    <location>
        <begin position="45"/>
        <end position="64"/>
    </location>
</feature>
<proteinExistence type="inferred from homology"/>
<keyword evidence="6 8" id="KW-1133">Transmembrane helix</keyword>
<feature type="transmembrane region" description="Helical" evidence="8">
    <location>
        <begin position="164"/>
        <end position="182"/>
    </location>
</feature>
<protein>
    <submittedName>
        <fullName evidence="9">AI-2E family transporter</fullName>
    </submittedName>
</protein>
<comment type="subcellular location">
    <subcellularLocation>
        <location evidence="1">Cell membrane</location>
        <topology evidence="1">Multi-pass membrane protein</topology>
    </subcellularLocation>
</comment>
<comment type="similarity">
    <text evidence="2">Belongs to the autoinducer-2 exporter (AI-2E) (TC 2.A.86) family.</text>
</comment>
<dbReference type="Pfam" id="PF01594">
    <property type="entry name" value="AI-2E_transport"/>
    <property type="match status" value="1"/>
</dbReference>